<reference evidence="3" key="1">
    <citation type="submission" date="2017-04" db="EMBL/GenBank/DDBJ databases">
        <title>Finegoldia magna isolated from orthopedic joint implant-associated infections.</title>
        <authorList>
            <person name="Bjorklund S."/>
            <person name="Bruggemann H."/>
            <person name="Jensen A."/>
            <person name="Hellmark B."/>
            <person name="Soderquist B."/>
        </authorList>
    </citation>
    <scope>NUCLEOTIDE SEQUENCE [LARGE SCALE GENOMIC DNA]</scope>
    <source>
        <strain evidence="3">CCUG 54800</strain>
    </source>
</reference>
<keyword evidence="1" id="KW-1133">Transmembrane helix</keyword>
<evidence type="ECO:0000313" key="3">
    <source>
        <dbReference type="Proteomes" id="UP000215413"/>
    </source>
</evidence>
<dbReference type="AlphaFoldDB" id="A0A233VA47"/>
<dbReference type="PIRSF" id="PIRSF016789">
    <property type="entry name" value="DUF454"/>
    <property type="match status" value="1"/>
</dbReference>
<keyword evidence="1" id="KW-0812">Transmembrane</keyword>
<proteinExistence type="predicted"/>
<evidence type="ECO:0000313" key="2">
    <source>
        <dbReference type="EMBL" id="OXZ29245.1"/>
    </source>
</evidence>
<comment type="caution">
    <text evidence="2">The sequence shown here is derived from an EMBL/GenBank/DDBJ whole genome shotgun (WGS) entry which is preliminary data.</text>
</comment>
<dbReference type="GO" id="GO:0005886">
    <property type="term" value="C:plasma membrane"/>
    <property type="evidence" value="ECO:0007669"/>
    <property type="project" value="TreeGrafter"/>
</dbReference>
<accession>A0A233VA47</accession>
<dbReference type="PANTHER" id="PTHR35813:SF1">
    <property type="entry name" value="INNER MEMBRANE PROTEIN YBAN"/>
    <property type="match status" value="1"/>
</dbReference>
<dbReference type="Pfam" id="PF04304">
    <property type="entry name" value="DUF454"/>
    <property type="match status" value="1"/>
</dbReference>
<evidence type="ECO:0008006" key="4">
    <source>
        <dbReference type="Google" id="ProtNLM"/>
    </source>
</evidence>
<gene>
    <name evidence="2" type="ORF">B9N49_00130</name>
</gene>
<dbReference type="EMBL" id="NDYC01000003">
    <property type="protein sequence ID" value="OXZ29245.1"/>
    <property type="molecule type" value="Genomic_DNA"/>
</dbReference>
<name>A0A233VA47_FINMA</name>
<feature type="transmembrane region" description="Helical" evidence="1">
    <location>
        <begin position="99"/>
        <end position="119"/>
    </location>
</feature>
<evidence type="ECO:0000256" key="1">
    <source>
        <dbReference type="SAM" id="Phobius"/>
    </source>
</evidence>
<sequence>MKFKKTIFIILGLISLGLGAIGAILPMLPTVPFLMLSAICFSKSSGKLDRWFKRTKLYKNNLETFANGEGMTLKVKIRIMLTVTILMAIGFFTMLRKKLYIPCIILACVWLFHILYFCFGVRRYSKG</sequence>
<keyword evidence="1" id="KW-0472">Membrane</keyword>
<dbReference type="InterPro" id="IPR007401">
    <property type="entry name" value="DUF454"/>
</dbReference>
<organism evidence="2 3">
    <name type="scientific">Finegoldia magna</name>
    <name type="common">Peptostreptococcus magnus</name>
    <dbReference type="NCBI Taxonomy" id="1260"/>
    <lineage>
        <taxon>Bacteria</taxon>
        <taxon>Bacillati</taxon>
        <taxon>Bacillota</taxon>
        <taxon>Tissierellia</taxon>
        <taxon>Tissierellales</taxon>
        <taxon>Peptoniphilaceae</taxon>
        <taxon>Finegoldia</taxon>
    </lineage>
</organism>
<dbReference type="RefSeq" id="WP_094205015.1">
    <property type="nucleotide sequence ID" value="NZ_NDYC01000003.1"/>
</dbReference>
<dbReference type="PANTHER" id="PTHR35813">
    <property type="entry name" value="INNER MEMBRANE PROTEIN YBAN"/>
    <property type="match status" value="1"/>
</dbReference>
<protein>
    <recommendedName>
        <fullName evidence="4">DUF454 domain-containing protein</fullName>
    </recommendedName>
</protein>
<feature type="transmembrane region" description="Helical" evidence="1">
    <location>
        <begin position="73"/>
        <end position="93"/>
    </location>
</feature>
<dbReference type="Proteomes" id="UP000215413">
    <property type="component" value="Unassembled WGS sequence"/>
</dbReference>